<evidence type="ECO:0000256" key="8">
    <source>
        <dbReference type="SAM" id="Phobius"/>
    </source>
</evidence>
<comment type="caution">
    <text evidence="11">The sequence shown here is derived from an EMBL/GenBank/DDBJ whole genome shotgun (WGS) entry which is preliminary data.</text>
</comment>
<evidence type="ECO:0000313" key="14">
    <source>
        <dbReference type="Proteomes" id="UP000865560"/>
    </source>
</evidence>
<dbReference type="InterPro" id="IPR003400">
    <property type="entry name" value="ExbD"/>
</dbReference>
<dbReference type="EMBL" id="PRCK01000008">
    <property type="protein sequence ID" value="RTJ94704.1"/>
    <property type="molecule type" value="Genomic_DNA"/>
</dbReference>
<evidence type="ECO:0000313" key="10">
    <source>
        <dbReference type="EMBL" id="RTJ94704.1"/>
    </source>
</evidence>
<keyword evidence="3" id="KW-1003">Cell membrane</keyword>
<dbReference type="EMBL" id="MJVJ01000105">
    <property type="protein sequence ID" value="OEV45850.1"/>
    <property type="molecule type" value="Genomic_DNA"/>
</dbReference>
<dbReference type="PANTHER" id="PTHR30558">
    <property type="entry name" value="EXBD MEMBRANE COMPONENT OF PMF-DRIVEN MACROMOLECULE IMPORT SYSTEM"/>
    <property type="match status" value="1"/>
</dbReference>
<comment type="similarity">
    <text evidence="2 7">Belongs to the ExbD/TolR family.</text>
</comment>
<evidence type="ECO:0000313" key="9">
    <source>
        <dbReference type="EMBL" id="OEV45850.1"/>
    </source>
</evidence>
<feature type="transmembrane region" description="Helical" evidence="8">
    <location>
        <begin position="21"/>
        <end position="40"/>
    </location>
</feature>
<evidence type="ECO:0000313" key="13">
    <source>
        <dbReference type="Proteomes" id="UP000287237"/>
    </source>
</evidence>
<reference evidence="9 14" key="1">
    <citation type="submission" date="2016-09" db="EMBL/GenBank/DDBJ databases">
        <title>Campylobacter from American crows.</title>
        <authorList>
            <person name="Weis A.M."/>
            <person name="Weimer B.C."/>
            <person name="Townsend A.K."/>
            <person name="Taff C."/>
        </authorList>
    </citation>
    <scope>NUCLEOTIDE SEQUENCE [LARGE SCALE GENOMIC DNA]</scope>
    <source>
        <strain evidence="9 14">BCW_3791</strain>
    </source>
</reference>
<evidence type="ECO:0000256" key="4">
    <source>
        <dbReference type="ARBA" id="ARBA00022692"/>
    </source>
</evidence>
<evidence type="ECO:0000256" key="7">
    <source>
        <dbReference type="RuleBase" id="RU003879"/>
    </source>
</evidence>
<evidence type="ECO:0000313" key="12">
    <source>
        <dbReference type="Proteomes" id="UP000286791"/>
    </source>
</evidence>
<dbReference type="Proteomes" id="UP000287237">
    <property type="component" value="Unassembled WGS sequence"/>
</dbReference>
<protein>
    <submittedName>
        <fullName evidence="11">Biopolymer transporter ExbD</fullName>
    </submittedName>
</protein>
<evidence type="ECO:0000256" key="5">
    <source>
        <dbReference type="ARBA" id="ARBA00022989"/>
    </source>
</evidence>
<keyword evidence="6 8" id="KW-0472">Membrane</keyword>
<sequence>MIKTEMAHKEEELSEINITPFIDIMLVLLIVFMTVTPLITSSIKIELPKSSQQAEDKLKNPIILYLNTDNTLAINDDKLSLENLSSALDIKTKGNKEEIIYFHIDKSVKYEDIMQVMQKLKENGYGKIALSSKKVD</sequence>
<dbReference type="Gene3D" id="3.30.420.270">
    <property type="match status" value="1"/>
</dbReference>
<evidence type="ECO:0000313" key="11">
    <source>
        <dbReference type="EMBL" id="RTJ98460.1"/>
    </source>
</evidence>
<dbReference type="Proteomes" id="UP000865560">
    <property type="component" value="Unassembled WGS sequence"/>
</dbReference>
<evidence type="ECO:0000256" key="6">
    <source>
        <dbReference type="ARBA" id="ARBA00023136"/>
    </source>
</evidence>
<accession>A0A1E7NK28</accession>
<gene>
    <name evidence="9" type="ORF">AJY60_07585</name>
    <name evidence="10" type="ORF">C3H42_08435</name>
    <name evidence="11" type="ORF">C3H48_03690</name>
</gene>
<dbReference type="AlphaFoldDB" id="A0A1E7NK28"/>
<keyword evidence="7" id="KW-0653">Protein transport</keyword>
<name>A0A1E7NK28_CAMJU</name>
<evidence type="ECO:0000256" key="1">
    <source>
        <dbReference type="ARBA" id="ARBA00004162"/>
    </source>
</evidence>
<comment type="subcellular location">
    <subcellularLocation>
        <location evidence="1">Cell membrane</location>
        <topology evidence="1">Single-pass membrane protein</topology>
    </subcellularLocation>
    <subcellularLocation>
        <location evidence="7">Cell membrane</location>
        <topology evidence="7">Single-pass type II membrane protein</topology>
    </subcellularLocation>
</comment>
<dbReference type="GO" id="GO:0022857">
    <property type="term" value="F:transmembrane transporter activity"/>
    <property type="evidence" value="ECO:0007669"/>
    <property type="project" value="InterPro"/>
</dbReference>
<organism evidence="11 12">
    <name type="scientific">Campylobacter jejuni</name>
    <dbReference type="NCBI Taxonomy" id="197"/>
    <lineage>
        <taxon>Bacteria</taxon>
        <taxon>Pseudomonadati</taxon>
        <taxon>Campylobacterota</taxon>
        <taxon>Epsilonproteobacteria</taxon>
        <taxon>Campylobacterales</taxon>
        <taxon>Campylobacteraceae</taxon>
        <taxon>Campylobacter</taxon>
    </lineage>
</organism>
<dbReference type="Proteomes" id="UP000286791">
    <property type="component" value="Unassembled WGS sequence"/>
</dbReference>
<dbReference type="Pfam" id="PF02472">
    <property type="entry name" value="ExbD"/>
    <property type="match status" value="1"/>
</dbReference>
<evidence type="ECO:0000256" key="3">
    <source>
        <dbReference type="ARBA" id="ARBA00022475"/>
    </source>
</evidence>
<dbReference type="PANTHER" id="PTHR30558:SF9">
    <property type="entry name" value="BIOPOLYMER TRANSPORT PROTEIN EXBD"/>
    <property type="match status" value="1"/>
</dbReference>
<dbReference type="RefSeq" id="WP_002870685.1">
    <property type="nucleotide sequence ID" value="NZ_CAKJUK010000009.1"/>
</dbReference>
<keyword evidence="7" id="KW-0813">Transport</keyword>
<dbReference type="EMBL" id="PRCE01000017">
    <property type="protein sequence ID" value="RTJ98460.1"/>
    <property type="molecule type" value="Genomic_DNA"/>
</dbReference>
<dbReference type="GO" id="GO:0005886">
    <property type="term" value="C:plasma membrane"/>
    <property type="evidence" value="ECO:0007669"/>
    <property type="project" value="UniProtKB-SubCell"/>
</dbReference>
<reference evidence="12 13" key="2">
    <citation type="journal article" date="2019" name="Appl. Environ. Microbiol.">
        <title>Population genetics and characterization of Campylobacter jejuni isolates in western jackdaws and game birds in Finland.</title>
        <authorList>
            <person name="Kovanen S."/>
            <person name="Rossi M."/>
            <person name="Pohja-Mykra M."/>
            <person name="Nieminen T."/>
            <person name="Raunio-Saarnisto M."/>
            <person name="Sauvala M."/>
            <person name="Fredriksson-Ahomaa M."/>
            <person name="Hanninen M.L."/>
            <person name="Kivisto R."/>
        </authorList>
    </citation>
    <scope>NUCLEOTIDE SEQUENCE [LARGE SCALE GENOMIC DNA]</scope>
    <source>
        <strain evidence="10 13">CB296</strain>
        <strain evidence="11 12">CB304</strain>
    </source>
</reference>
<keyword evidence="4 7" id="KW-0812">Transmembrane</keyword>
<keyword evidence="5 8" id="KW-1133">Transmembrane helix</keyword>
<evidence type="ECO:0000256" key="2">
    <source>
        <dbReference type="ARBA" id="ARBA00005811"/>
    </source>
</evidence>
<proteinExistence type="inferred from homology"/>
<dbReference type="GO" id="GO:0015031">
    <property type="term" value="P:protein transport"/>
    <property type="evidence" value="ECO:0007669"/>
    <property type="project" value="UniProtKB-KW"/>
</dbReference>